<comment type="subcellular location">
    <subcellularLocation>
        <location evidence="7">Cell membrane</location>
        <topology evidence="7">Multi-pass membrane protein</topology>
    </subcellularLocation>
</comment>
<keyword evidence="6 7" id="KW-0472">Membrane</keyword>
<dbReference type="Pfam" id="PF01790">
    <property type="entry name" value="LGT"/>
    <property type="match status" value="1"/>
</dbReference>
<dbReference type="GO" id="GO:0005886">
    <property type="term" value="C:plasma membrane"/>
    <property type="evidence" value="ECO:0007669"/>
    <property type="project" value="UniProtKB-SubCell"/>
</dbReference>
<comment type="catalytic activity">
    <reaction evidence="7">
        <text>L-cysteinyl-[prolipoprotein] + a 1,2-diacyl-sn-glycero-3-phospho-(1'-sn-glycerol) = an S-1,2-diacyl-sn-glyceryl-L-cysteinyl-[prolipoprotein] + sn-glycerol 1-phosphate + H(+)</text>
        <dbReference type="Rhea" id="RHEA:56712"/>
        <dbReference type="Rhea" id="RHEA-COMP:14679"/>
        <dbReference type="Rhea" id="RHEA-COMP:14680"/>
        <dbReference type="ChEBI" id="CHEBI:15378"/>
        <dbReference type="ChEBI" id="CHEBI:29950"/>
        <dbReference type="ChEBI" id="CHEBI:57685"/>
        <dbReference type="ChEBI" id="CHEBI:64716"/>
        <dbReference type="ChEBI" id="CHEBI:140658"/>
        <dbReference type="EC" id="2.5.1.145"/>
    </reaction>
</comment>
<evidence type="ECO:0000256" key="1">
    <source>
        <dbReference type="ARBA" id="ARBA00007150"/>
    </source>
</evidence>
<feature type="binding site" evidence="7">
    <location>
        <position position="147"/>
    </location>
    <ligand>
        <name>a 1,2-diacyl-sn-glycero-3-phospho-(1'-sn-glycerol)</name>
        <dbReference type="ChEBI" id="CHEBI:64716"/>
    </ligand>
</feature>
<dbReference type="NCBIfam" id="TIGR00544">
    <property type="entry name" value="lgt"/>
    <property type="match status" value="1"/>
</dbReference>
<dbReference type="GO" id="GO:0008961">
    <property type="term" value="F:phosphatidylglycerol-prolipoprotein diacylglyceryl transferase activity"/>
    <property type="evidence" value="ECO:0007669"/>
    <property type="project" value="UniProtKB-UniRule"/>
</dbReference>
<dbReference type="AlphaFoldDB" id="A0A7X1E3E1"/>
<evidence type="ECO:0000256" key="3">
    <source>
        <dbReference type="ARBA" id="ARBA00022679"/>
    </source>
</evidence>
<feature type="transmembrane region" description="Helical" evidence="7">
    <location>
        <begin position="128"/>
        <end position="149"/>
    </location>
</feature>
<keyword evidence="9" id="KW-1185">Reference proteome</keyword>
<dbReference type="HAMAP" id="MF_01147">
    <property type="entry name" value="Lgt"/>
    <property type="match status" value="1"/>
</dbReference>
<proteinExistence type="inferred from homology"/>
<evidence type="ECO:0000256" key="4">
    <source>
        <dbReference type="ARBA" id="ARBA00022692"/>
    </source>
</evidence>
<comment type="function">
    <text evidence="7">Catalyzes the transfer of the diacylglyceryl group from phosphatidylglycerol to the sulfhydryl group of the N-terminal cysteine of a prolipoprotein, the first step in the formation of mature lipoproteins.</text>
</comment>
<keyword evidence="4 7" id="KW-0812">Transmembrane</keyword>
<feature type="transmembrane region" description="Helical" evidence="7">
    <location>
        <begin position="104"/>
        <end position="121"/>
    </location>
</feature>
<dbReference type="PANTHER" id="PTHR30589:SF0">
    <property type="entry name" value="PHOSPHATIDYLGLYCEROL--PROLIPOPROTEIN DIACYLGLYCERYL TRANSFERASE"/>
    <property type="match status" value="1"/>
</dbReference>
<accession>A0A7X1E3E1</accession>
<feature type="transmembrane region" description="Helical" evidence="7">
    <location>
        <begin position="27"/>
        <end position="48"/>
    </location>
</feature>
<dbReference type="PANTHER" id="PTHR30589">
    <property type="entry name" value="PROLIPOPROTEIN DIACYLGLYCERYL TRANSFERASE"/>
    <property type="match status" value="1"/>
</dbReference>
<comment type="caution">
    <text evidence="8">The sequence shown here is derived from an EMBL/GenBank/DDBJ whole genome shotgun (WGS) entry which is preliminary data.</text>
</comment>
<comment type="pathway">
    <text evidence="7">Protein modification; lipoprotein biosynthesis (diacylglyceryl transfer).</text>
</comment>
<evidence type="ECO:0000256" key="6">
    <source>
        <dbReference type="ARBA" id="ARBA00023136"/>
    </source>
</evidence>
<evidence type="ECO:0000256" key="7">
    <source>
        <dbReference type="HAMAP-Rule" id="MF_01147"/>
    </source>
</evidence>
<feature type="transmembrane region" description="Helical" evidence="7">
    <location>
        <begin position="64"/>
        <end position="84"/>
    </location>
</feature>
<dbReference type="UniPathway" id="UPA00664"/>
<sequence length="276" mass="31082">MNSLAYWTHDLGPFIVRFPEGFPVEGIRFYGVAYLLGFAIGIALLILYRKKDRSPLKVGEELDLLTYLLVGVIAGGRIGYVLLYDWQEFIQDPLLLFAVWKGGMASHGGMIGVILATWIFSRRRRIRFLAVTDMLATAAPVGLFFGRIANFVNGELWGRPSTVPWAVIFPESPPDPITGEIVPRHPSQLYQAFGEGILLFAWLQWRFWRNPNLSNGRLSAEFLIGYGIIRFCTEFVREPDAPLILGLTRGQFYSLPLLLVGGYLIFRARPGKGGKR</sequence>
<evidence type="ECO:0000256" key="5">
    <source>
        <dbReference type="ARBA" id="ARBA00022989"/>
    </source>
</evidence>
<dbReference type="Proteomes" id="UP000525652">
    <property type="component" value="Unassembled WGS sequence"/>
</dbReference>
<feature type="transmembrane region" description="Helical" evidence="7">
    <location>
        <begin position="243"/>
        <end position="266"/>
    </location>
</feature>
<keyword evidence="5 7" id="KW-1133">Transmembrane helix</keyword>
<dbReference type="RefSeq" id="WP_185691699.1">
    <property type="nucleotide sequence ID" value="NZ_JACHVA010000040.1"/>
</dbReference>
<dbReference type="EMBL" id="JACHVA010000040">
    <property type="protein sequence ID" value="MBC2600966.1"/>
    <property type="molecule type" value="Genomic_DNA"/>
</dbReference>
<dbReference type="InterPro" id="IPR001640">
    <property type="entry name" value="Lgt"/>
</dbReference>
<evidence type="ECO:0000256" key="2">
    <source>
        <dbReference type="ARBA" id="ARBA00022475"/>
    </source>
</evidence>
<dbReference type="PROSITE" id="PS01311">
    <property type="entry name" value="LGT"/>
    <property type="match status" value="1"/>
</dbReference>
<evidence type="ECO:0000313" key="8">
    <source>
        <dbReference type="EMBL" id="MBC2600966.1"/>
    </source>
</evidence>
<comment type="similarity">
    <text evidence="1 7">Belongs to the Lgt family.</text>
</comment>
<keyword evidence="8" id="KW-0449">Lipoprotein</keyword>
<evidence type="ECO:0000313" key="9">
    <source>
        <dbReference type="Proteomes" id="UP000525652"/>
    </source>
</evidence>
<dbReference type="GO" id="GO:0042158">
    <property type="term" value="P:lipoprotein biosynthetic process"/>
    <property type="evidence" value="ECO:0007669"/>
    <property type="project" value="UniProtKB-UniRule"/>
</dbReference>
<reference evidence="8 9" key="1">
    <citation type="submission" date="2020-07" db="EMBL/GenBank/DDBJ databases">
        <authorList>
            <person name="Feng X."/>
        </authorList>
    </citation>
    <scope>NUCLEOTIDE SEQUENCE [LARGE SCALE GENOMIC DNA]</scope>
    <source>
        <strain evidence="8 9">JCM14086</strain>
    </source>
</reference>
<name>A0A7X1E3E1_9BACT</name>
<keyword evidence="3 7" id="KW-0808">Transferase</keyword>
<organism evidence="8 9">
    <name type="scientific">Puniceicoccus vermicola</name>
    <dbReference type="NCBI Taxonomy" id="388746"/>
    <lineage>
        <taxon>Bacteria</taxon>
        <taxon>Pseudomonadati</taxon>
        <taxon>Verrucomicrobiota</taxon>
        <taxon>Opitutia</taxon>
        <taxon>Puniceicoccales</taxon>
        <taxon>Puniceicoccaceae</taxon>
        <taxon>Puniceicoccus</taxon>
    </lineage>
</organism>
<protein>
    <recommendedName>
        <fullName evidence="7">Phosphatidylglycerol--prolipoprotein diacylglyceryl transferase</fullName>
        <ecNumber evidence="7">2.5.1.145</ecNumber>
    </recommendedName>
</protein>
<dbReference type="EC" id="2.5.1.145" evidence="7"/>
<keyword evidence="2 7" id="KW-1003">Cell membrane</keyword>
<gene>
    <name evidence="7" type="primary">lgt</name>
    <name evidence="8" type="ORF">H5P30_04145</name>
</gene>